<keyword evidence="3" id="KW-0805">Transcription regulation</keyword>
<evidence type="ECO:0000313" key="10">
    <source>
        <dbReference type="Proteomes" id="UP000799324"/>
    </source>
</evidence>
<dbReference type="InterPro" id="IPR036864">
    <property type="entry name" value="Zn2-C6_fun-type_DNA-bd_sf"/>
</dbReference>
<dbReference type="Pfam" id="PF00172">
    <property type="entry name" value="Zn_clus"/>
    <property type="match status" value="1"/>
</dbReference>
<accession>A0A6A6SVH1</accession>
<dbReference type="InterPro" id="IPR001138">
    <property type="entry name" value="Zn2Cys6_DnaBD"/>
</dbReference>
<keyword evidence="1" id="KW-0479">Metal-binding</keyword>
<dbReference type="CDD" id="cd00067">
    <property type="entry name" value="GAL4"/>
    <property type="match status" value="1"/>
</dbReference>
<dbReference type="EMBL" id="MU004463">
    <property type="protein sequence ID" value="KAF2650214.1"/>
    <property type="molecule type" value="Genomic_DNA"/>
</dbReference>
<feature type="compositionally biased region" description="Basic and acidic residues" evidence="7">
    <location>
        <begin position="209"/>
        <end position="219"/>
    </location>
</feature>
<dbReference type="PANTHER" id="PTHR36206">
    <property type="entry name" value="ASPERCRYPTIN BIOSYNTHESIS CLUSTER-SPECIFIC TRANSCRIPTION REGULATOR ATNN-RELATED"/>
    <property type="match status" value="1"/>
</dbReference>
<evidence type="ECO:0000259" key="8">
    <source>
        <dbReference type="Pfam" id="PF00172"/>
    </source>
</evidence>
<keyword evidence="5" id="KW-0804">Transcription</keyword>
<evidence type="ECO:0000256" key="3">
    <source>
        <dbReference type="ARBA" id="ARBA00023015"/>
    </source>
</evidence>
<keyword evidence="2" id="KW-0862">Zinc</keyword>
<dbReference type="Pfam" id="PF11951">
    <property type="entry name" value="Fungal_trans_2"/>
    <property type="match status" value="1"/>
</dbReference>
<sequence length="549" mass="62196">MLNRRRRVKCDEALPYCKRCTKAKLQCEGYYRIPTAKLTGNTQNGRVLLPKSNGTIQLSTVQPSSVLPGETDIENRYLQYFHDETTSGFQSVWDWTLWNRLVLQGCRHEPFVRYAVVAIGALHKSLRMGRDGYGGFEITEPIAKLHREFAYLTYGKAIKHMQNAIVTDSGPRYALIACLLIILFESHIGNRYKALAHAEHGLRILQQSKDQRTAAKEEASSAPSLPSSTLEDEIVQAFRSLDIQITTVSDSRTASAHTRAIAEDTISIKGMPTLFRSLHEARHYWSILLHQTFHFLSTTWKRTEPHLLFKALETSIPGSNLVTVGHTIHTTSVVVDPMLKQEQEHYSAGMDRWLEAFHPVFKTIEGDSKARLRDQVIAAMLQIHGLATKITIAGVCFTDEILYDQFLPEFAEIVRLAGDVAAARNAKSEQRSDNDFWSGSFTLDLGIIEPLFRLLMRCRDPKLRREAIAILKSWHVECWWDPLMIVAIGEFIMEVEEESMSDGFIPAESRAILTAKSHCTADRFMLVQCVQKAGGLDGGMKWTDKWVSW</sequence>
<dbReference type="AlphaFoldDB" id="A0A6A6SVH1"/>
<protein>
    <recommendedName>
        <fullName evidence="8">Zn(2)-C6 fungal-type domain-containing protein</fullName>
    </recommendedName>
</protein>
<dbReference type="Proteomes" id="UP000799324">
    <property type="component" value="Unassembled WGS sequence"/>
</dbReference>
<evidence type="ECO:0000256" key="1">
    <source>
        <dbReference type="ARBA" id="ARBA00022723"/>
    </source>
</evidence>
<dbReference type="OrthoDB" id="3172332at2759"/>
<dbReference type="Gene3D" id="4.10.240.10">
    <property type="entry name" value="Zn(2)-C6 fungal-type DNA-binding domain"/>
    <property type="match status" value="1"/>
</dbReference>
<dbReference type="InterPro" id="IPR052360">
    <property type="entry name" value="Transcr_Regulatory_Proteins"/>
</dbReference>
<dbReference type="GO" id="GO:0000981">
    <property type="term" value="F:DNA-binding transcription factor activity, RNA polymerase II-specific"/>
    <property type="evidence" value="ECO:0007669"/>
    <property type="project" value="InterPro"/>
</dbReference>
<keyword evidence="4" id="KW-0238">DNA-binding</keyword>
<evidence type="ECO:0000256" key="2">
    <source>
        <dbReference type="ARBA" id="ARBA00022833"/>
    </source>
</evidence>
<evidence type="ECO:0000256" key="7">
    <source>
        <dbReference type="SAM" id="MobiDB-lite"/>
    </source>
</evidence>
<keyword evidence="10" id="KW-1185">Reference proteome</keyword>
<evidence type="ECO:0000256" key="5">
    <source>
        <dbReference type="ARBA" id="ARBA00023163"/>
    </source>
</evidence>
<evidence type="ECO:0000256" key="6">
    <source>
        <dbReference type="ARBA" id="ARBA00023242"/>
    </source>
</evidence>
<keyword evidence="6" id="KW-0539">Nucleus</keyword>
<name>A0A6A6SVH1_9PLEO</name>
<reference evidence="9" key="1">
    <citation type="journal article" date="2020" name="Stud. Mycol.">
        <title>101 Dothideomycetes genomes: a test case for predicting lifestyles and emergence of pathogens.</title>
        <authorList>
            <person name="Haridas S."/>
            <person name="Albert R."/>
            <person name="Binder M."/>
            <person name="Bloem J."/>
            <person name="Labutti K."/>
            <person name="Salamov A."/>
            <person name="Andreopoulos B."/>
            <person name="Baker S."/>
            <person name="Barry K."/>
            <person name="Bills G."/>
            <person name="Bluhm B."/>
            <person name="Cannon C."/>
            <person name="Castanera R."/>
            <person name="Culley D."/>
            <person name="Daum C."/>
            <person name="Ezra D."/>
            <person name="Gonzalez J."/>
            <person name="Henrissat B."/>
            <person name="Kuo A."/>
            <person name="Liang C."/>
            <person name="Lipzen A."/>
            <person name="Lutzoni F."/>
            <person name="Magnuson J."/>
            <person name="Mondo S."/>
            <person name="Nolan M."/>
            <person name="Ohm R."/>
            <person name="Pangilinan J."/>
            <person name="Park H.-J."/>
            <person name="Ramirez L."/>
            <person name="Alfaro M."/>
            <person name="Sun H."/>
            <person name="Tritt A."/>
            <person name="Yoshinaga Y."/>
            <person name="Zwiers L.-H."/>
            <person name="Turgeon B."/>
            <person name="Goodwin S."/>
            <person name="Spatafora J."/>
            <person name="Crous P."/>
            <person name="Grigoriev I."/>
        </authorList>
    </citation>
    <scope>NUCLEOTIDE SEQUENCE</scope>
    <source>
        <strain evidence="9">CBS 122681</strain>
    </source>
</reference>
<feature type="region of interest" description="Disordered" evidence="7">
    <location>
        <begin position="209"/>
        <end position="228"/>
    </location>
</feature>
<evidence type="ECO:0000256" key="4">
    <source>
        <dbReference type="ARBA" id="ARBA00023125"/>
    </source>
</evidence>
<dbReference type="GO" id="GO:0003677">
    <property type="term" value="F:DNA binding"/>
    <property type="evidence" value="ECO:0007669"/>
    <property type="project" value="UniProtKB-KW"/>
</dbReference>
<evidence type="ECO:0000313" key="9">
    <source>
        <dbReference type="EMBL" id="KAF2650214.1"/>
    </source>
</evidence>
<gene>
    <name evidence="9" type="ORF">K491DRAFT_683196</name>
</gene>
<dbReference type="InterPro" id="IPR021858">
    <property type="entry name" value="Fun_TF"/>
</dbReference>
<proteinExistence type="predicted"/>
<dbReference type="PANTHER" id="PTHR36206:SF4">
    <property type="entry name" value="HYPOTHETICAL CONSERVED PROTEIN (EUROFUNG)-RELATED"/>
    <property type="match status" value="1"/>
</dbReference>
<dbReference type="SUPFAM" id="SSF57701">
    <property type="entry name" value="Zn2/Cys6 DNA-binding domain"/>
    <property type="match status" value="1"/>
</dbReference>
<dbReference type="GO" id="GO:0008270">
    <property type="term" value="F:zinc ion binding"/>
    <property type="evidence" value="ECO:0007669"/>
    <property type="project" value="InterPro"/>
</dbReference>
<feature type="domain" description="Zn(2)-C6 fungal-type" evidence="8">
    <location>
        <begin position="4"/>
        <end position="32"/>
    </location>
</feature>
<organism evidence="9 10">
    <name type="scientific">Lophiostoma macrostomum CBS 122681</name>
    <dbReference type="NCBI Taxonomy" id="1314788"/>
    <lineage>
        <taxon>Eukaryota</taxon>
        <taxon>Fungi</taxon>
        <taxon>Dikarya</taxon>
        <taxon>Ascomycota</taxon>
        <taxon>Pezizomycotina</taxon>
        <taxon>Dothideomycetes</taxon>
        <taxon>Pleosporomycetidae</taxon>
        <taxon>Pleosporales</taxon>
        <taxon>Lophiostomataceae</taxon>
        <taxon>Lophiostoma</taxon>
    </lineage>
</organism>